<evidence type="ECO:0000313" key="2">
    <source>
        <dbReference type="EMBL" id="KAK0411243.1"/>
    </source>
</evidence>
<keyword evidence="3" id="KW-1185">Reference proteome</keyword>
<accession>A0AA39LVL6</accession>
<organism evidence="2 3">
    <name type="scientific">Steinernema hermaphroditum</name>
    <dbReference type="NCBI Taxonomy" id="289476"/>
    <lineage>
        <taxon>Eukaryota</taxon>
        <taxon>Metazoa</taxon>
        <taxon>Ecdysozoa</taxon>
        <taxon>Nematoda</taxon>
        <taxon>Chromadorea</taxon>
        <taxon>Rhabditida</taxon>
        <taxon>Tylenchina</taxon>
        <taxon>Panagrolaimomorpha</taxon>
        <taxon>Strongyloidoidea</taxon>
        <taxon>Steinernematidae</taxon>
        <taxon>Steinernema</taxon>
    </lineage>
</organism>
<proteinExistence type="predicted"/>
<evidence type="ECO:0000313" key="3">
    <source>
        <dbReference type="Proteomes" id="UP001175271"/>
    </source>
</evidence>
<feature type="signal peptide" evidence="1">
    <location>
        <begin position="1"/>
        <end position="20"/>
    </location>
</feature>
<gene>
    <name evidence="2" type="ORF">QR680_005557</name>
</gene>
<comment type="caution">
    <text evidence="2">The sequence shown here is derived from an EMBL/GenBank/DDBJ whole genome shotgun (WGS) entry which is preliminary data.</text>
</comment>
<sequence>MKSVVLVFFALALLLGLSAGISEAATAGVQRQKIRWWYCKTCPSCCTIYGEEKFRCDPRRCLFFDGKCVC</sequence>
<feature type="chain" id="PRO_5041287175" evidence="1">
    <location>
        <begin position="21"/>
        <end position="70"/>
    </location>
</feature>
<dbReference type="EMBL" id="JAUCMV010000003">
    <property type="protein sequence ID" value="KAK0411243.1"/>
    <property type="molecule type" value="Genomic_DNA"/>
</dbReference>
<evidence type="ECO:0000256" key="1">
    <source>
        <dbReference type="SAM" id="SignalP"/>
    </source>
</evidence>
<protein>
    <submittedName>
        <fullName evidence="2">Uncharacterized protein</fullName>
    </submittedName>
</protein>
<keyword evidence="1" id="KW-0732">Signal</keyword>
<reference evidence="2" key="1">
    <citation type="submission" date="2023-06" db="EMBL/GenBank/DDBJ databases">
        <title>Genomic analysis of the entomopathogenic nematode Steinernema hermaphroditum.</title>
        <authorList>
            <person name="Schwarz E.M."/>
            <person name="Heppert J.K."/>
            <person name="Baniya A."/>
            <person name="Schwartz H.T."/>
            <person name="Tan C.-H."/>
            <person name="Antoshechkin I."/>
            <person name="Sternberg P.W."/>
            <person name="Goodrich-Blair H."/>
            <person name="Dillman A.R."/>
        </authorList>
    </citation>
    <scope>NUCLEOTIDE SEQUENCE</scope>
    <source>
        <strain evidence="2">PS9179</strain>
        <tissue evidence="2">Whole animal</tissue>
    </source>
</reference>
<dbReference type="Proteomes" id="UP001175271">
    <property type="component" value="Unassembled WGS sequence"/>
</dbReference>
<name>A0AA39LVL6_9BILA</name>
<dbReference type="AlphaFoldDB" id="A0AA39LVL6"/>